<feature type="transmembrane region" description="Helical" evidence="5">
    <location>
        <begin position="265"/>
        <end position="287"/>
    </location>
</feature>
<feature type="transmembrane region" description="Helical" evidence="5">
    <location>
        <begin position="393"/>
        <end position="411"/>
    </location>
</feature>
<proteinExistence type="predicted"/>
<dbReference type="PANTHER" id="PTHR43027">
    <property type="entry name" value="DOXORUBICIN RESISTANCE ABC TRANSPORTER PERMEASE PROTEIN DRRC-RELATED"/>
    <property type="match status" value="1"/>
</dbReference>
<accession>A0A494YUJ1</accession>
<gene>
    <name evidence="7" type="ORF">D8M03_15345</name>
</gene>
<keyword evidence="8" id="KW-1185">Reference proteome</keyword>
<evidence type="ECO:0000256" key="3">
    <source>
        <dbReference type="ARBA" id="ARBA00022989"/>
    </source>
</evidence>
<feature type="domain" description="ABC-2 type transporter transmembrane" evidence="6">
    <location>
        <begin position="20"/>
        <end position="409"/>
    </location>
</feature>
<dbReference type="Proteomes" id="UP000272238">
    <property type="component" value="Unassembled WGS sequence"/>
</dbReference>
<evidence type="ECO:0000256" key="4">
    <source>
        <dbReference type="ARBA" id="ARBA00023136"/>
    </source>
</evidence>
<dbReference type="OrthoDB" id="3078158at2"/>
<feature type="transmembrane region" description="Helical" evidence="5">
    <location>
        <begin position="335"/>
        <end position="358"/>
    </location>
</feature>
<evidence type="ECO:0000256" key="1">
    <source>
        <dbReference type="ARBA" id="ARBA00004141"/>
    </source>
</evidence>
<comment type="subcellular location">
    <subcellularLocation>
        <location evidence="1">Membrane</location>
        <topology evidence="1">Multi-pass membrane protein</topology>
    </subcellularLocation>
</comment>
<evidence type="ECO:0000256" key="5">
    <source>
        <dbReference type="SAM" id="Phobius"/>
    </source>
</evidence>
<feature type="transmembrane region" description="Helical" evidence="5">
    <location>
        <begin position="299"/>
        <end position="323"/>
    </location>
</feature>
<reference evidence="7 8" key="1">
    <citation type="journal article" date="2016" name="Antonie Van Leeuwenhoek">
        <title>Lysinibacillus endophyticus sp. nov., an indole-3-acetic acid producing endophytic bacterium isolated from corn root (Zea mays cv. Xinken-5).</title>
        <authorList>
            <person name="Yu J."/>
            <person name="Guan X."/>
            <person name="Liu C."/>
            <person name="Xiang W."/>
            <person name="Yu Z."/>
            <person name="Liu X."/>
            <person name="Wang G."/>
        </authorList>
    </citation>
    <scope>NUCLEOTIDE SEQUENCE [LARGE SCALE GENOMIC DNA]</scope>
    <source>
        <strain evidence="7 8">DSM 100506</strain>
    </source>
</reference>
<sequence>MFLALIQKQIKLLLRSPSELLILLAMPIGLILILSFALGSIMNGDLEITNVEIALVQHGNEEEEIEAFFQKANDTFPIADELRGQIAGMVPVKLLEEQIMENDELKEFVHITKVNEKDIERTRNNGEFSAIIEIPENFTYDFLTYQFLNGEKPSFSVYLNESKQINSTIVQTLINDFQHQYTLNKVLNENGLLLEGMIVPSPEITSTINTIQSKGEITSKIYYTFSMAVMFILFTAGTIASQAFLEKDSHIFDRMILARIRPITYLFSIIISTVIFAMVQMLILFTFSYFAFNITFNQLGLYLLLTFFLAIVVGGIAAVLSSLNYRNNSASASNVFSNAFVSIFALLGGSFFNISSIAPGMAKIGLLTPNGAALDGYLKLTQQASFSDLLPNLTNLSILMIILIVLAFLLFPKRGGIA</sequence>
<evidence type="ECO:0000313" key="7">
    <source>
        <dbReference type="EMBL" id="RKQ13767.1"/>
    </source>
</evidence>
<dbReference type="AlphaFoldDB" id="A0A494YUJ1"/>
<evidence type="ECO:0000313" key="8">
    <source>
        <dbReference type="Proteomes" id="UP000272238"/>
    </source>
</evidence>
<evidence type="ECO:0000256" key="2">
    <source>
        <dbReference type="ARBA" id="ARBA00022692"/>
    </source>
</evidence>
<protein>
    <submittedName>
        <fullName evidence="7">ABC transporter permease</fullName>
    </submittedName>
</protein>
<keyword evidence="4 5" id="KW-0472">Membrane</keyword>
<dbReference type="InterPro" id="IPR052902">
    <property type="entry name" value="ABC-2_transporter"/>
</dbReference>
<dbReference type="PANTHER" id="PTHR43027:SF1">
    <property type="entry name" value="DOXORUBICIN RESISTANCE ABC TRANSPORTER PERMEASE PROTEIN DRRC-RELATED"/>
    <property type="match status" value="1"/>
</dbReference>
<comment type="caution">
    <text evidence="7">The sequence shown here is derived from an EMBL/GenBank/DDBJ whole genome shotgun (WGS) entry which is preliminary data.</text>
</comment>
<keyword evidence="3 5" id="KW-1133">Transmembrane helix</keyword>
<feature type="transmembrane region" description="Helical" evidence="5">
    <location>
        <begin position="20"/>
        <end position="42"/>
    </location>
</feature>
<dbReference type="GO" id="GO:0140359">
    <property type="term" value="F:ABC-type transporter activity"/>
    <property type="evidence" value="ECO:0007669"/>
    <property type="project" value="InterPro"/>
</dbReference>
<dbReference type="GO" id="GO:0016020">
    <property type="term" value="C:membrane"/>
    <property type="evidence" value="ECO:0007669"/>
    <property type="project" value="UniProtKB-SubCell"/>
</dbReference>
<feature type="transmembrane region" description="Helical" evidence="5">
    <location>
        <begin position="221"/>
        <end position="245"/>
    </location>
</feature>
<dbReference type="Gene3D" id="3.40.1710.10">
    <property type="entry name" value="abc type-2 transporter like domain"/>
    <property type="match status" value="1"/>
</dbReference>
<dbReference type="RefSeq" id="WP_121215699.1">
    <property type="nucleotide sequence ID" value="NZ_JBBYAH010000001.1"/>
</dbReference>
<dbReference type="InterPro" id="IPR013525">
    <property type="entry name" value="ABC2_TM"/>
</dbReference>
<dbReference type="EMBL" id="RBZN01000056">
    <property type="protein sequence ID" value="RKQ13767.1"/>
    <property type="molecule type" value="Genomic_DNA"/>
</dbReference>
<name>A0A494YUJ1_9BACL</name>
<dbReference type="Pfam" id="PF12698">
    <property type="entry name" value="ABC2_membrane_3"/>
    <property type="match status" value="1"/>
</dbReference>
<organism evidence="7 8">
    <name type="scientific">Ureibacillus endophyticus</name>
    <dbReference type="NCBI Taxonomy" id="1978490"/>
    <lineage>
        <taxon>Bacteria</taxon>
        <taxon>Bacillati</taxon>
        <taxon>Bacillota</taxon>
        <taxon>Bacilli</taxon>
        <taxon>Bacillales</taxon>
        <taxon>Caryophanaceae</taxon>
        <taxon>Ureibacillus</taxon>
    </lineage>
</organism>
<evidence type="ECO:0000259" key="6">
    <source>
        <dbReference type="Pfam" id="PF12698"/>
    </source>
</evidence>
<keyword evidence="2 5" id="KW-0812">Transmembrane</keyword>